<dbReference type="Gene3D" id="3.40.50.10140">
    <property type="entry name" value="Toll/interleukin-1 receptor homology (TIR) domain"/>
    <property type="match status" value="1"/>
</dbReference>
<dbReference type="AlphaFoldDB" id="A0A2V4C0P3"/>
<evidence type="ECO:0000313" key="3">
    <source>
        <dbReference type="Proteomes" id="UP000247681"/>
    </source>
</evidence>
<keyword evidence="3" id="KW-1185">Reference proteome</keyword>
<gene>
    <name evidence="2" type="ORF">DMB68_19000</name>
</gene>
<dbReference type="EMBL" id="QJHL01000005">
    <property type="protein sequence ID" value="PXY43673.1"/>
    <property type="molecule type" value="Genomic_DNA"/>
</dbReference>
<dbReference type="Proteomes" id="UP000247681">
    <property type="component" value="Unassembled WGS sequence"/>
</dbReference>
<evidence type="ECO:0000313" key="2">
    <source>
        <dbReference type="EMBL" id="PXY43673.1"/>
    </source>
</evidence>
<evidence type="ECO:0000259" key="1">
    <source>
        <dbReference type="PROSITE" id="PS50104"/>
    </source>
</evidence>
<dbReference type="GO" id="GO:0007165">
    <property type="term" value="P:signal transduction"/>
    <property type="evidence" value="ECO:0007669"/>
    <property type="project" value="InterPro"/>
</dbReference>
<protein>
    <recommendedName>
        <fullName evidence="1">TIR domain-containing protein</fullName>
    </recommendedName>
</protein>
<comment type="caution">
    <text evidence="2">The sequence shown here is derived from an EMBL/GenBank/DDBJ whole genome shotgun (WGS) entry which is preliminary data.</text>
</comment>
<organism evidence="2 3">
    <name type="scientific">Flavobacterium hydrophilum</name>
    <dbReference type="NCBI Taxonomy" id="2211445"/>
    <lineage>
        <taxon>Bacteria</taxon>
        <taxon>Pseudomonadati</taxon>
        <taxon>Bacteroidota</taxon>
        <taxon>Flavobacteriia</taxon>
        <taxon>Flavobacteriales</taxon>
        <taxon>Flavobacteriaceae</taxon>
        <taxon>Flavobacterium</taxon>
    </lineage>
</organism>
<name>A0A2V4C0P3_9FLAO</name>
<dbReference type="SMART" id="SM00255">
    <property type="entry name" value="TIR"/>
    <property type="match status" value="1"/>
</dbReference>
<dbReference type="InterPro" id="IPR000157">
    <property type="entry name" value="TIR_dom"/>
</dbReference>
<reference evidence="2 3" key="1">
    <citation type="submission" date="2018-05" db="EMBL/GenBank/DDBJ databases">
        <title>Flavobacterium sp. strain IMCC34758, incomplete genome.</title>
        <authorList>
            <person name="Joung Y."/>
        </authorList>
    </citation>
    <scope>NUCLEOTIDE SEQUENCE [LARGE SCALE GENOMIC DNA]</scope>
    <source>
        <strain evidence="2 3">IMCC34758</strain>
    </source>
</reference>
<dbReference type="Pfam" id="PF13676">
    <property type="entry name" value="TIR_2"/>
    <property type="match status" value="1"/>
</dbReference>
<dbReference type="PROSITE" id="PS50104">
    <property type="entry name" value="TIR"/>
    <property type="match status" value="1"/>
</dbReference>
<dbReference type="SUPFAM" id="SSF52200">
    <property type="entry name" value="Toll/Interleukin receptor TIR domain"/>
    <property type="match status" value="1"/>
</dbReference>
<feature type="domain" description="TIR" evidence="1">
    <location>
        <begin position="6"/>
        <end position="137"/>
    </location>
</feature>
<dbReference type="RefSeq" id="WP_110348216.1">
    <property type="nucleotide sequence ID" value="NZ_QJHL01000005.1"/>
</dbReference>
<dbReference type="InterPro" id="IPR035897">
    <property type="entry name" value="Toll_tir_struct_dom_sf"/>
</dbReference>
<sequence length="328" mass="38607">MEFTPKEYDFFISHASEDKENFVRPLANELIQLGFKIWYDELTLKLGDSLFEEISNGIKKSNFGIVVISKNFLKKEWTKKELNGLINKEIFTSNKVILPVWLDITAKEIFDFSPILADKVSVSVKNDEINKVISQVLSITKSEIIGIDLVKKKINFLNNCNDDERKKYLIDTETRIKNLVYFEEAYYNWFCSDDAFGGEEWDDFLAEKKRYELQNAYNLPYNVTYNPEFESGYDMNLIIRLAKKWILKKATVEEINELIFLVDWYHELDLPYILWGFTDESLEDFETHDLCFLGAYQIKSSKRITTSEQIENAAKKVFSRYYGKKINN</sequence>
<proteinExistence type="predicted"/>
<accession>A0A2V4C0P3</accession>
<dbReference type="OrthoDB" id="7285215at2"/>